<accession>A0AAD8U5V3</accession>
<dbReference type="SUPFAM" id="SSF57667">
    <property type="entry name" value="beta-beta-alpha zinc fingers"/>
    <property type="match status" value="1"/>
</dbReference>
<reference evidence="12" key="1">
    <citation type="submission" date="2023-07" db="EMBL/GenBank/DDBJ databases">
        <title>A chromosome-level genome assembly of Lolium multiflorum.</title>
        <authorList>
            <person name="Chen Y."/>
            <person name="Copetti D."/>
            <person name="Kolliker R."/>
            <person name="Studer B."/>
        </authorList>
    </citation>
    <scope>NUCLEOTIDE SEQUENCE</scope>
    <source>
        <strain evidence="12">02402/16</strain>
        <tissue evidence="12">Leaf</tissue>
    </source>
</reference>
<evidence type="ECO:0000256" key="2">
    <source>
        <dbReference type="ARBA" id="ARBA00022723"/>
    </source>
</evidence>
<evidence type="ECO:0000256" key="7">
    <source>
        <dbReference type="ARBA" id="ARBA00023163"/>
    </source>
</evidence>
<keyword evidence="8" id="KW-0539">Nucleus</keyword>
<sequence>MTPLLERQHATGTESAHTGDAQITPPPTPGGQEGSTAKAAPAARSRRRPGGDDAAEGAFVCRTCSRRFPSFQALGGHRTGHTRLQARHALPPRQQRPARAAHECAVCGLEFAMGQALGGHMRRHKQQQADAPACAEVVVVEAGERKEDAVDSNGAPPLEDRRGGDIREGCSSRMGQALGGHMRRHKQQAVAASVDVDDEGQRNEEEALNSSCEDRRGGDREGCTSGQVASGSGSGSGPEPRLLNLLV</sequence>
<dbReference type="InterPro" id="IPR036236">
    <property type="entry name" value="Znf_C2H2_sf"/>
</dbReference>
<gene>
    <name evidence="12" type="ORF">QYE76_014301</name>
</gene>
<evidence type="ECO:0000256" key="8">
    <source>
        <dbReference type="ARBA" id="ARBA00023242"/>
    </source>
</evidence>
<dbReference type="PANTHER" id="PTHR26374">
    <property type="entry name" value="ZINC FINGER PROTEIN ZAT5"/>
    <property type="match status" value="1"/>
</dbReference>
<organism evidence="12 13">
    <name type="scientific">Lolium multiflorum</name>
    <name type="common">Italian ryegrass</name>
    <name type="synonym">Lolium perenne subsp. multiflorum</name>
    <dbReference type="NCBI Taxonomy" id="4521"/>
    <lineage>
        <taxon>Eukaryota</taxon>
        <taxon>Viridiplantae</taxon>
        <taxon>Streptophyta</taxon>
        <taxon>Embryophyta</taxon>
        <taxon>Tracheophyta</taxon>
        <taxon>Spermatophyta</taxon>
        <taxon>Magnoliopsida</taxon>
        <taxon>Liliopsida</taxon>
        <taxon>Poales</taxon>
        <taxon>Poaceae</taxon>
        <taxon>BOP clade</taxon>
        <taxon>Pooideae</taxon>
        <taxon>Poodae</taxon>
        <taxon>Poeae</taxon>
        <taxon>Poeae Chloroplast Group 2 (Poeae type)</taxon>
        <taxon>Loliodinae</taxon>
        <taxon>Loliinae</taxon>
        <taxon>Lolium</taxon>
    </lineage>
</organism>
<dbReference type="InterPro" id="IPR013087">
    <property type="entry name" value="Znf_C2H2_type"/>
</dbReference>
<protein>
    <recommendedName>
        <fullName evidence="11">C2H2-type domain-containing protein</fullName>
    </recommendedName>
</protein>
<comment type="subcellular location">
    <subcellularLocation>
        <location evidence="1">Nucleus</location>
    </subcellularLocation>
</comment>
<proteinExistence type="predicted"/>
<feature type="region of interest" description="Disordered" evidence="10">
    <location>
        <begin position="1"/>
        <end position="55"/>
    </location>
</feature>
<dbReference type="PROSITE" id="PS00028">
    <property type="entry name" value="ZINC_FINGER_C2H2_1"/>
    <property type="match status" value="2"/>
</dbReference>
<feature type="compositionally biased region" description="Basic and acidic residues" evidence="10">
    <location>
        <begin position="212"/>
        <end position="222"/>
    </location>
</feature>
<evidence type="ECO:0000256" key="9">
    <source>
        <dbReference type="PROSITE-ProRule" id="PRU00042"/>
    </source>
</evidence>
<dbReference type="EMBL" id="JAUUTY010000001">
    <property type="protein sequence ID" value="KAK1697604.1"/>
    <property type="molecule type" value="Genomic_DNA"/>
</dbReference>
<keyword evidence="2" id="KW-0479">Metal-binding</keyword>
<dbReference type="GO" id="GO:0008270">
    <property type="term" value="F:zinc ion binding"/>
    <property type="evidence" value="ECO:0007669"/>
    <property type="project" value="UniProtKB-KW"/>
</dbReference>
<dbReference type="Pfam" id="PF13912">
    <property type="entry name" value="zf-C2H2_6"/>
    <property type="match status" value="3"/>
</dbReference>
<feature type="domain" description="C2H2-type" evidence="11">
    <location>
        <begin position="102"/>
        <end position="129"/>
    </location>
</feature>
<keyword evidence="7" id="KW-0804">Transcription</keyword>
<feature type="domain" description="C2H2-type" evidence="11">
    <location>
        <begin position="59"/>
        <end position="86"/>
    </location>
</feature>
<evidence type="ECO:0000313" key="12">
    <source>
        <dbReference type="EMBL" id="KAK1697604.1"/>
    </source>
</evidence>
<name>A0AAD8U5V3_LOLMU</name>
<dbReference type="GO" id="GO:0005634">
    <property type="term" value="C:nucleus"/>
    <property type="evidence" value="ECO:0007669"/>
    <property type="project" value="UniProtKB-SubCell"/>
</dbReference>
<keyword evidence="13" id="KW-1185">Reference proteome</keyword>
<evidence type="ECO:0000256" key="6">
    <source>
        <dbReference type="ARBA" id="ARBA00023015"/>
    </source>
</evidence>
<feature type="region of interest" description="Disordered" evidence="10">
    <location>
        <begin position="145"/>
        <end position="247"/>
    </location>
</feature>
<dbReference type="PANTHER" id="PTHR26374:SF441">
    <property type="entry name" value="C2H2-TYPE DOMAIN-CONTAINING PROTEIN"/>
    <property type="match status" value="1"/>
</dbReference>
<feature type="compositionally biased region" description="Basic and acidic residues" evidence="10">
    <location>
        <begin position="158"/>
        <end position="170"/>
    </location>
</feature>
<comment type="caution">
    <text evidence="12">The sequence shown here is derived from an EMBL/GenBank/DDBJ whole genome shotgun (WGS) entry which is preliminary data.</text>
</comment>
<evidence type="ECO:0000256" key="1">
    <source>
        <dbReference type="ARBA" id="ARBA00004123"/>
    </source>
</evidence>
<keyword evidence="4 9" id="KW-0863">Zinc-finger</keyword>
<dbReference type="Proteomes" id="UP001231189">
    <property type="component" value="Unassembled WGS sequence"/>
</dbReference>
<evidence type="ECO:0000256" key="3">
    <source>
        <dbReference type="ARBA" id="ARBA00022737"/>
    </source>
</evidence>
<keyword evidence="3" id="KW-0677">Repeat</keyword>
<keyword evidence="6" id="KW-0805">Transcription regulation</keyword>
<dbReference type="PROSITE" id="PS50157">
    <property type="entry name" value="ZINC_FINGER_C2H2_2"/>
    <property type="match status" value="2"/>
</dbReference>
<dbReference type="SMART" id="SM00355">
    <property type="entry name" value="ZnF_C2H2"/>
    <property type="match status" value="2"/>
</dbReference>
<keyword evidence="5" id="KW-0862">Zinc</keyword>
<evidence type="ECO:0000256" key="10">
    <source>
        <dbReference type="SAM" id="MobiDB-lite"/>
    </source>
</evidence>
<evidence type="ECO:0000256" key="4">
    <source>
        <dbReference type="ARBA" id="ARBA00022771"/>
    </source>
</evidence>
<dbReference type="Gene3D" id="3.30.160.60">
    <property type="entry name" value="Classic Zinc Finger"/>
    <property type="match status" value="1"/>
</dbReference>
<dbReference type="AlphaFoldDB" id="A0AAD8U5V3"/>
<evidence type="ECO:0000259" key="11">
    <source>
        <dbReference type="PROSITE" id="PS50157"/>
    </source>
</evidence>
<evidence type="ECO:0000256" key="5">
    <source>
        <dbReference type="ARBA" id="ARBA00022833"/>
    </source>
</evidence>
<evidence type="ECO:0000313" key="13">
    <source>
        <dbReference type="Proteomes" id="UP001231189"/>
    </source>
</evidence>